<evidence type="ECO:0000313" key="2">
    <source>
        <dbReference type="Proteomes" id="UP000641932"/>
    </source>
</evidence>
<evidence type="ECO:0000313" key="1">
    <source>
        <dbReference type="EMBL" id="GGO88811.1"/>
    </source>
</evidence>
<gene>
    <name evidence="1" type="ORF">GCM10012280_30480</name>
</gene>
<name>A0A917ZQ98_9ACTN</name>
<comment type="caution">
    <text evidence="1">The sequence shown here is derived from an EMBL/GenBank/DDBJ whole genome shotgun (WGS) entry which is preliminary data.</text>
</comment>
<organism evidence="1 2">
    <name type="scientific">Wenjunlia tyrosinilytica</name>
    <dbReference type="NCBI Taxonomy" id="1544741"/>
    <lineage>
        <taxon>Bacteria</taxon>
        <taxon>Bacillati</taxon>
        <taxon>Actinomycetota</taxon>
        <taxon>Actinomycetes</taxon>
        <taxon>Kitasatosporales</taxon>
        <taxon>Streptomycetaceae</taxon>
        <taxon>Wenjunlia</taxon>
    </lineage>
</organism>
<sequence length="123" mass="13303">MDGEFEAAFEPVLRDLRASCAVLPDVRVEDHWVMLFAPDGSGQGVAVWPCQEFPDQVANLADQVQEWAVEALWSQGLPAVWPQCPDHPDAHPLTAVVSACEAVWTCPKTARQVAAVGQLPGLS</sequence>
<accession>A0A917ZQ98</accession>
<dbReference type="RefSeq" id="WP_189132208.1">
    <property type="nucleotide sequence ID" value="NZ_BMMS01000012.1"/>
</dbReference>
<dbReference type="AlphaFoldDB" id="A0A917ZQ98"/>
<reference evidence="1" key="2">
    <citation type="submission" date="2020-09" db="EMBL/GenBank/DDBJ databases">
        <authorList>
            <person name="Sun Q."/>
            <person name="Zhou Y."/>
        </authorList>
    </citation>
    <scope>NUCLEOTIDE SEQUENCE</scope>
    <source>
        <strain evidence="1">CGMCC 4.7201</strain>
    </source>
</reference>
<keyword evidence="2" id="KW-1185">Reference proteome</keyword>
<dbReference type="Proteomes" id="UP000641932">
    <property type="component" value="Unassembled WGS sequence"/>
</dbReference>
<reference evidence="1" key="1">
    <citation type="journal article" date="2014" name="Int. J. Syst. Evol. Microbiol.">
        <title>Complete genome sequence of Corynebacterium casei LMG S-19264T (=DSM 44701T), isolated from a smear-ripened cheese.</title>
        <authorList>
            <consortium name="US DOE Joint Genome Institute (JGI-PGF)"/>
            <person name="Walter F."/>
            <person name="Albersmeier A."/>
            <person name="Kalinowski J."/>
            <person name="Ruckert C."/>
        </authorList>
    </citation>
    <scope>NUCLEOTIDE SEQUENCE</scope>
    <source>
        <strain evidence="1">CGMCC 4.7201</strain>
    </source>
</reference>
<proteinExistence type="predicted"/>
<protein>
    <submittedName>
        <fullName evidence="1">Uncharacterized protein</fullName>
    </submittedName>
</protein>
<dbReference type="EMBL" id="BMMS01000012">
    <property type="protein sequence ID" value="GGO88811.1"/>
    <property type="molecule type" value="Genomic_DNA"/>
</dbReference>